<evidence type="ECO:0000313" key="4">
    <source>
        <dbReference type="Proteomes" id="UP000184612"/>
    </source>
</evidence>
<evidence type="ECO:0000313" key="3">
    <source>
        <dbReference type="EMBL" id="SHO51431.1"/>
    </source>
</evidence>
<gene>
    <name evidence="3" type="ORF">SAMN02745217_03189</name>
</gene>
<dbReference type="Gene3D" id="3.90.550.10">
    <property type="entry name" value="Spore Coat Polysaccharide Biosynthesis Protein SpsA, Chain A"/>
    <property type="match status" value="1"/>
</dbReference>
<dbReference type="STRING" id="1121345.SAMN02745217_03189"/>
<dbReference type="PANTHER" id="PTHR43630:SF2">
    <property type="entry name" value="GLYCOSYLTRANSFERASE"/>
    <property type="match status" value="1"/>
</dbReference>
<evidence type="ECO:0000259" key="2">
    <source>
        <dbReference type="Pfam" id="PF00535"/>
    </source>
</evidence>
<sequence length="360" mass="42159">MITISLCMIVKNEENVIARCLNSVKDIVDEIIIVDTGSTDNTKEIASGFTDKIYDFKWIDDFSAARNFSYSKAVMDYILWLDADDVILEKDKEKFINLKQTLLPAIDMVMMKYDVAFDEHGTVTLSYFRERLSKRINNYEWKEAVHEYLQINGIVINSDIHITHQKLHPSSSGRNLLIYEKIISTGADLTPRGLFYYARELSESGRYDDAIKYYNKFLDTGEGYLEDNIRACSDLAICYYIKHDLHNMLKILLRSFEYDTPRAEICCHLGFYYLDKEEYDKAIVWYKIALQLEKPAEGWGFILHDYWDFIPNIQLSVCYDRLGNLDEAIIYNNKAAEYKPENSQVLFNKLYFKKSNEIIK</sequence>
<dbReference type="GO" id="GO:0016740">
    <property type="term" value="F:transferase activity"/>
    <property type="evidence" value="ECO:0007669"/>
    <property type="project" value="UniProtKB-KW"/>
</dbReference>
<dbReference type="InterPro" id="IPR011990">
    <property type="entry name" value="TPR-like_helical_dom_sf"/>
</dbReference>
<dbReference type="Pfam" id="PF13181">
    <property type="entry name" value="TPR_8"/>
    <property type="match status" value="2"/>
</dbReference>
<dbReference type="Pfam" id="PF00535">
    <property type="entry name" value="Glycos_transf_2"/>
    <property type="match status" value="1"/>
</dbReference>
<keyword evidence="4" id="KW-1185">Reference proteome</keyword>
<dbReference type="InterPro" id="IPR029044">
    <property type="entry name" value="Nucleotide-diphossugar_trans"/>
</dbReference>
<dbReference type="CDD" id="cd02511">
    <property type="entry name" value="Beta4Glucosyltransferase"/>
    <property type="match status" value="1"/>
</dbReference>
<dbReference type="EMBL" id="FRFD01000009">
    <property type="protein sequence ID" value="SHO51431.1"/>
    <property type="molecule type" value="Genomic_DNA"/>
</dbReference>
<dbReference type="SUPFAM" id="SSF53448">
    <property type="entry name" value="Nucleotide-diphospho-sugar transferases"/>
    <property type="match status" value="1"/>
</dbReference>
<dbReference type="PROSITE" id="PS50005">
    <property type="entry name" value="TPR"/>
    <property type="match status" value="1"/>
</dbReference>
<dbReference type="Gene3D" id="1.25.40.10">
    <property type="entry name" value="Tetratricopeptide repeat domain"/>
    <property type="match status" value="1"/>
</dbReference>
<keyword evidence="1" id="KW-0802">TPR repeat</keyword>
<dbReference type="Proteomes" id="UP000184612">
    <property type="component" value="Unassembled WGS sequence"/>
</dbReference>
<feature type="domain" description="Glycosyltransferase 2-like" evidence="2">
    <location>
        <begin position="5"/>
        <end position="143"/>
    </location>
</feature>
<name>A0A1M7YFR5_9FIRM</name>
<dbReference type="SUPFAM" id="SSF81901">
    <property type="entry name" value="HCP-like"/>
    <property type="match status" value="1"/>
</dbReference>
<accession>A0A1M7YFR5</accession>
<dbReference type="InterPro" id="IPR001173">
    <property type="entry name" value="Glyco_trans_2-like"/>
</dbReference>
<dbReference type="InterPro" id="IPR019734">
    <property type="entry name" value="TPR_rpt"/>
</dbReference>
<keyword evidence="3" id="KW-0808">Transferase</keyword>
<dbReference type="SMART" id="SM00028">
    <property type="entry name" value="TPR"/>
    <property type="match status" value="4"/>
</dbReference>
<dbReference type="AlphaFoldDB" id="A0A1M7YFR5"/>
<dbReference type="OrthoDB" id="9815923at2"/>
<dbReference type="RefSeq" id="WP_073589839.1">
    <property type="nucleotide sequence ID" value="NZ_FRFD01000009.1"/>
</dbReference>
<dbReference type="PANTHER" id="PTHR43630">
    <property type="entry name" value="POLY-BETA-1,6-N-ACETYL-D-GLUCOSAMINE SYNTHASE"/>
    <property type="match status" value="1"/>
</dbReference>
<organism evidence="3 4">
    <name type="scientific">Anaerocolumna xylanovorans DSM 12503</name>
    <dbReference type="NCBI Taxonomy" id="1121345"/>
    <lineage>
        <taxon>Bacteria</taxon>
        <taxon>Bacillati</taxon>
        <taxon>Bacillota</taxon>
        <taxon>Clostridia</taxon>
        <taxon>Lachnospirales</taxon>
        <taxon>Lachnospiraceae</taxon>
        <taxon>Anaerocolumna</taxon>
    </lineage>
</organism>
<protein>
    <submittedName>
        <fullName evidence="3">Glycosyltransferase involved in cell wall bisynthesis</fullName>
    </submittedName>
</protein>
<reference evidence="3 4" key="1">
    <citation type="submission" date="2016-12" db="EMBL/GenBank/DDBJ databases">
        <authorList>
            <person name="Song W.-J."/>
            <person name="Kurnit D.M."/>
        </authorList>
    </citation>
    <scope>NUCLEOTIDE SEQUENCE [LARGE SCALE GENOMIC DNA]</scope>
    <source>
        <strain evidence="3 4">DSM 12503</strain>
    </source>
</reference>
<evidence type="ECO:0000256" key="1">
    <source>
        <dbReference type="PROSITE-ProRule" id="PRU00339"/>
    </source>
</evidence>
<proteinExistence type="predicted"/>
<feature type="repeat" description="TPR" evidence="1">
    <location>
        <begin position="263"/>
        <end position="296"/>
    </location>
</feature>